<proteinExistence type="predicted"/>
<evidence type="ECO:0000259" key="3">
    <source>
        <dbReference type="Pfam" id="PF01243"/>
    </source>
</evidence>
<organism evidence="4 5">
    <name type="scientific">Natronoglomus mannanivorans</name>
    <dbReference type="NCBI Taxonomy" id="2979990"/>
    <lineage>
        <taxon>Archaea</taxon>
        <taxon>Methanobacteriati</taxon>
        <taxon>Methanobacteriota</taxon>
        <taxon>Stenosarchaea group</taxon>
        <taxon>Halobacteria</taxon>
        <taxon>Halobacteriales</taxon>
        <taxon>Natrialbaceae</taxon>
        <taxon>Natronoglomus</taxon>
    </lineage>
</organism>
<keyword evidence="5" id="KW-1185">Reference proteome</keyword>
<dbReference type="InterPro" id="IPR011576">
    <property type="entry name" value="Pyridox_Oxase_N"/>
</dbReference>
<keyword evidence="1" id="KW-0560">Oxidoreductase</keyword>
<name>A0ABT2QIJ3_9EURY</name>
<dbReference type="EMBL" id="JAOPKB010000013">
    <property type="protein sequence ID" value="MCU4974756.1"/>
    <property type="molecule type" value="Genomic_DNA"/>
</dbReference>
<dbReference type="PANTHER" id="PTHR35176">
    <property type="entry name" value="HEME OXYGENASE HI_0854-RELATED"/>
    <property type="match status" value="1"/>
</dbReference>
<comment type="caution">
    <text evidence="4">The sequence shown here is derived from an EMBL/GenBank/DDBJ whole genome shotgun (WGS) entry which is preliminary data.</text>
</comment>
<evidence type="ECO:0000313" key="4">
    <source>
        <dbReference type="EMBL" id="MCU4974756.1"/>
    </source>
</evidence>
<feature type="compositionally biased region" description="Basic and acidic residues" evidence="2">
    <location>
        <begin position="1"/>
        <end position="20"/>
    </location>
</feature>
<dbReference type="Gene3D" id="2.30.110.10">
    <property type="entry name" value="Electron Transport, Fmn-binding Protein, Chain A"/>
    <property type="match status" value="1"/>
</dbReference>
<reference evidence="4 5" key="1">
    <citation type="submission" date="2022-09" db="EMBL/GenBank/DDBJ databases">
        <title>Enrichment on poylsaccharides allowed isolation of novel metabolic and taxonomic groups of Haloarchaea.</title>
        <authorList>
            <person name="Sorokin D.Y."/>
            <person name="Elcheninov A.G."/>
            <person name="Khizhniak T.V."/>
            <person name="Kolganova T.V."/>
            <person name="Kublanov I.V."/>
        </authorList>
    </citation>
    <scope>NUCLEOTIDE SEQUENCE [LARGE SCALE GENOMIC DNA]</scope>
    <source>
        <strain evidence="4 5">AArc-m2/3/4</strain>
    </source>
</reference>
<feature type="domain" description="Pyridoxamine 5'-phosphate oxidase N-terminal" evidence="3">
    <location>
        <begin position="38"/>
        <end position="152"/>
    </location>
</feature>
<evidence type="ECO:0000256" key="1">
    <source>
        <dbReference type="ARBA" id="ARBA00023002"/>
    </source>
</evidence>
<gene>
    <name evidence="4" type="ORF">OB955_18715</name>
</gene>
<evidence type="ECO:0000313" key="5">
    <source>
        <dbReference type="Proteomes" id="UP001320972"/>
    </source>
</evidence>
<dbReference type="InterPro" id="IPR012349">
    <property type="entry name" value="Split_barrel_FMN-bd"/>
</dbReference>
<dbReference type="SUPFAM" id="SSF50475">
    <property type="entry name" value="FMN-binding split barrel"/>
    <property type="match status" value="1"/>
</dbReference>
<evidence type="ECO:0000256" key="2">
    <source>
        <dbReference type="SAM" id="MobiDB-lite"/>
    </source>
</evidence>
<protein>
    <submittedName>
        <fullName evidence="4">Pyridoxamine 5'-phosphate oxidase family protein</fullName>
    </submittedName>
</protein>
<feature type="region of interest" description="Disordered" evidence="2">
    <location>
        <begin position="1"/>
        <end position="26"/>
    </location>
</feature>
<accession>A0ABT2QIJ3</accession>
<dbReference type="PANTHER" id="PTHR35176:SF4">
    <property type="entry name" value="PYRIDOXAMINE 5'-PHOSPHATE OXIDASE-RELATED FMN-BINDING"/>
    <property type="match status" value="1"/>
</dbReference>
<sequence>MSQHDSADDTGTRGRPHTEDSYGIPASSQGLLPWGFVEETLAADRSYWVTTVRPDGQPHVRPTWGVCVDGTFHCGGGEKTRWVRNLASDPAIVVHRESADEVVIVEGRARRIDEETAEAELLERLDAAYERKYGVDHGTPFFAVEPSVVFAWRDYPDDATRWEFERAAGDGNEDENDDTEDT</sequence>
<dbReference type="Pfam" id="PF01243">
    <property type="entry name" value="PNPOx_N"/>
    <property type="match status" value="1"/>
</dbReference>
<dbReference type="InterPro" id="IPR052019">
    <property type="entry name" value="F420H2_bilvrd_red/Heme_oxyg"/>
</dbReference>
<dbReference type="RefSeq" id="WP_338008716.1">
    <property type="nucleotide sequence ID" value="NZ_JAOPKB010000013.1"/>
</dbReference>
<dbReference type="Proteomes" id="UP001320972">
    <property type="component" value="Unassembled WGS sequence"/>
</dbReference>